<evidence type="ECO:0000313" key="3">
    <source>
        <dbReference type="Proteomes" id="UP001301769"/>
    </source>
</evidence>
<evidence type="ECO:0008006" key="4">
    <source>
        <dbReference type="Google" id="ProtNLM"/>
    </source>
</evidence>
<dbReference type="PANTHER" id="PTHR46434">
    <property type="entry name" value="GENETIC INTERACTOR OF PROHIBITINS 3, MITOCHONDRIAL"/>
    <property type="match status" value="1"/>
</dbReference>
<feature type="compositionally biased region" description="Acidic residues" evidence="1">
    <location>
        <begin position="690"/>
        <end position="706"/>
    </location>
</feature>
<protein>
    <recommendedName>
        <fullName evidence="4">Genetic interactor of prohibitins 3, mitochondrial</fullName>
    </recommendedName>
</protein>
<gene>
    <name evidence="2" type="ORF">QBC37DRAFT_417226</name>
</gene>
<name>A0AAN6YCV4_9PEZI</name>
<dbReference type="SUPFAM" id="SSF52540">
    <property type="entry name" value="P-loop containing nucleoside triphosphate hydrolases"/>
    <property type="match status" value="1"/>
</dbReference>
<proteinExistence type="predicted"/>
<dbReference type="PANTHER" id="PTHR46434:SF1">
    <property type="entry name" value="GENETIC INTERACTOR OF PROHIBITINS 3, MITOCHONDRIAL"/>
    <property type="match status" value="1"/>
</dbReference>
<accession>A0AAN6YCV4</accession>
<feature type="region of interest" description="Disordered" evidence="1">
    <location>
        <begin position="745"/>
        <end position="778"/>
    </location>
</feature>
<evidence type="ECO:0000256" key="1">
    <source>
        <dbReference type="SAM" id="MobiDB-lite"/>
    </source>
</evidence>
<feature type="compositionally biased region" description="Polar residues" evidence="1">
    <location>
        <begin position="663"/>
        <end position="678"/>
    </location>
</feature>
<keyword evidence="3" id="KW-1185">Reference proteome</keyword>
<dbReference type="Gene3D" id="3.40.50.300">
    <property type="entry name" value="P-loop containing nucleotide triphosphate hydrolases"/>
    <property type="match status" value="1"/>
</dbReference>
<organism evidence="2 3">
    <name type="scientific">Rhypophila decipiens</name>
    <dbReference type="NCBI Taxonomy" id="261697"/>
    <lineage>
        <taxon>Eukaryota</taxon>
        <taxon>Fungi</taxon>
        <taxon>Dikarya</taxon>
        <taxon>Ascomycota</taxon>
        <taxon>Pezizomycotina</taxon>
        <taxon>Sordariomycetes</taxon>
        <taxon>Sordariomycetidae</taxon>
        <taxon>Sordariales</taxon>
        <taxon>Naviculisporaceae</taxon>
        <taxon>Rhypophila</taxon>
    </lineage>
</organism>
<evidence type="ECO:0000313" key="2">
    <source>
        <dbReference type="EMBL" id="KAK4216251.1"/>
    </source>
</evidence>
<dbReference type="AlphaFoldDB" id="A0AAN6YCV4"/>
<dbReference type="EMBL" id="MU858070">
    <property type="protein sequence ID" value="KAK4216251.1"/>
    <property type="molecule type" value="Genomic_DNA"/>
</dbReference>
<dbReference type="InterPro" id="IPR050896">
    <property type="entry name" value="Mito_lipid_metab_GTPase"/>
</dbReference>
<dbReference type="InterPro" id="IPR027417">
    <property type="entry name" value="P-loop_NTPase"/>
</dbReference>
<sequence length="778" mass="87310">MRMSQTAHNLSSRWLGRVFNVNRGRAGIASQPPTYLCPALWTPPSLAASFHTGSSSTRPMGTTGRRESLYAPLNRLRQLHSGAEARTIDDKARLALEDEQGEQKQTVARPTRELPENCVGCGAFSQTTIPGEPGYYNLARKVVKEYMGIIAPEARRRPRSEAENVVKQALEGLDLQKLATTGVDLTHMLPSETVESKESVLKTPLCDRCHDLKHNSNNGIALHHPELEDLMDTLSASPYKYNHIYHVLDAADFPMSLLPKLRSILEIMPLRSQNRRATASRFFRGRKMELSFIITRSDLLGHSKEKVDHLMPYLREVLRDALGRLGRNVRLGNVRCVSAKRNWWTTELKNEIFQRGGAGWMVGKVNVGKSALFAEVFPKGHTLDTPPKHDIRVKISPRAQEGEFEEPRNQLVSDRDRTSAEAALLPAPREETKYPDMPIHSPIPGTTAAPIRISFGNGKGELIDLPGISRGDLSLHVKEEKRGDLIMTQRPWPEEQSVPFGRSLLLGGFIRITPKTPNLQFLASAFTPLEVHAAQTSKCIAVQEQLEDAPKVQNISRPGTGSQIKSAGTFALKYDVTMQRAGSVVRAMMMRNENPSKRAVLDKLPFRVLGVDILIEGVGWVEIVAQVRKRDFPHEPVPLLGPAQLAKPTKTKAVKKEAENPKETTTTWSKTGLLQTLDLSDPNAPKEEEKILEEEQDEDFETEGQEEEAKQTADQDEESMWPTVEVFTPEGRFIGARRPMSAYMINKPVDKRFPKRQRKSMKGVDKRRRMEARERRSS</sequence>
<reference evidence="2" key="1">
    <citation type="journal article" date="2023" name="Mol. Phylogenet. Evol.">
        <title>Genome-scale phylogeny and comparative genomics of the fungal order Sordariales.</title>
        <authorList>
            <person name="Hensen N."/>
            <person name="Bonometti L."/>
            <person name="Westerberg I."/>
            <person name="Brannstrom I.O."/>
            <person name="Guillou S."/>
            <person name="Cros-Aarteil S."/>
            <person name="Calhoun S."/>
            <person name="Haridas S."/>
            <person name="Kuo A."/>
            <person name="Mondo S."/>
            <person name="Pangilinan J."/>
            <person name="Riley R."/>
            <person name="LaButti K."/>
            <person name="Andreopoulos B."/>
            <person name="Lipzen A."/>
            <person name="Chen C."/>
            <person name="Yan M."/>
            <person name="Daum C."/>
            <person name="Ng V."/>
            <person name="Clum A."/>
            <person name="Steindorff A."/>
            <person name="Ohm R.A."/>
            <person name="Martin F."/>
            <person name="Silar P."/>
            <person name="Natvig D.O."/>
            <person name="Lalanne C."/>
            <person name="Gautier V."/>
            <person name="Ament-Velasquez S.L."/>
            <person name="Kruys A."/>
            <person name="Hutchinson M.I."/>
            <person name="Powell A.J."/>
            <person name="Barry K."/>
            <person name="Miller A.N."/>
            <person name="Grigoriev I.V."/>
            <person name="Debuchy R."/>
            <person name="Gladieux P."/>
            <person name="Hiltunen Thoren M."/>
            <person name="Johannesson H."/>
        </authorList>
    </citation>
    <scope>NUCLEOTIDE SEQUENCE</scope>
    <source>
        <strain evidence="2">PSN293</strain>
    </source>
</reference>
<reference evidence="2" key="2">
    <citation type="submission" date="2023-05" db="EMBL/GenBank/DDBJ databases">
        <authorList>
            <consortium name="Lawrence Berkeley National Laboratory"/>
            <person name="Steindorff A."/>
            <person name="Hensen N."/>
            <person name="Bonometti L."/>
            <person name="Westerberg I."/>
            <person name="Brannstrom I.O."/>
            <person name="Guillou S."/>
            <person name="Cros-Aarteil S."/>
            <person name="Calhoun S."/>
            <person name="Haridas S."/>
            <person name="Kuo A."/>
            <person name="Mondo S."/>
            <person name="Pangilinan J."/>
            <person name="Riley R."/>
            <person name="Labutti K."/>
            <person name="Andreopoulos B."/>
            <person name="Lipzen A."/>
            <person name="Chen C."/>
            <person name="Yanf M."/>
            <person name="Daum C."/>
            <person name="Ng V."/>
            <person name="Clum A."/>
            <person name="Ohm R."/>
            <person name="Martin F."/>
            <person name="Silar P."/>
            <person name="Natvig D."/>
            <person name="Lalanne C."/>
            <person name="Gautier V."/>
            <person name="Ament-Velasquez S.L."/>
            <person name="Kruys A."/>
            <person name="Hutchinson M.I."/>
            <person name="Powell A.J."/>
            <person name="Barry K."/>
            <person name="Miller A.N."/>
            <person name="Grigoriev I.V."/>
            <person name="Debuchy R."/>
            <person name="Gladieux P."/>
            <person name="Thoren M.H."/>
            <person name="Johannesson H."/>
        </authorList>
    </citation>
    <scope>NUCLEOTIDE SEQUENCE</scope>
    <source>
        <strain evidence="2">PSN293</strain>
    </source>
</reference>
<dbReference type="Proteomes" id="UP001301769">
    <property type="component" value="Unassembled WGS sequence"/>
</dbReference>
<dbReference type="GO" id="GO:0005739">
    <property type="term" value="C:mitochondrion"/>
    <property type="evidence" value="ECO:0007669"/>
    <property type="project" value="TreeGrafter"/>
</dbReference>
<feature type="region of interest" description="Disordered" evidence="1">
    <location>
        <begin position="633"/>
        <end position="726"/>
    </location>
</feature>
<feature type="compositionally biased region" description="Basic residues" evidence="1">
    <location>
        <begin position="753"/>
        <end position="770"/>
    </location>
</feature>
<comment type="caution">
    <text evidence="2">The sequence shown here is derived from an EMBL/GenBank/DDBJ whole genome shotgun (WGS) entry which is preliminary data.</text>
</comment>